<dbReference type="GO" id="GO:0006099">
    <property type="term" value="P:tricarboxylic acid cycle"/>
    <property type="evidence" value="ECO:0007669"/>
    <property type="project" value="TreeGrafter"/>
</dbReference>
<accession>A0A6L5GPZ4</accession>
<dbReference type="PANTHER" id="PTHR11117">
    <property type="entry name" value="SUCCINYL-COA LIGASE SUBUNIT ALPHA"/>
    <property type="match status" value="1"/>
</dbReference>
<dbReference type="InterPro" id="IPR005811">
    <property type="entry name" value="SUCC_ACL_C"/>
</dbReference>
<feature type="domain" description="ATP-citrate synthase/succinyl-CoA ligase C-terminal" evidence="1">
    <location>
        <begin position="342"/>
        <end position="495"/>
    </location>
</feature>
<keyword evidence="4" id="KW-1185">Reference proteome</keyword>
<dbReference type="Gene3D" id="3.90.1700.10">
    <property type="entry name" value="v583 domain like"/>
    <property type="match status" value="1"/>
</dbReference>
<name>A0A6L5GPZ4_9FIRM</name>
<dbReference type="Gene3D" id="3.40.50.261">
    <property type="entry name" value="Succinyl-CoA synthetase domains"/>
    <property type="match status" value="2"/>
</dbReference>
<dbReference type="Gene3D" id="3.40.50.720">
    <property type="entry name" value="NAD(P)-binding Rossmann-like Domain"/>
    <property type="match status" value="1"/>
</dbReference>
<protein>
    <submittedName>
        <fullName evidence="3">Acyl-CoA synthetase FdrA</fullName>
    </submittedName>
</protein>
<gene>
    <name evidence="3" type="primary">fdrA</name>
    <name evidence="3" type="ORF">FRC53_01560</name>
</gene>
<dbReference type="GO" id="GO:0004775">
    <property type="term" value="F:succinate-CoA ligase (ADP-forming) activity"/>
    <property type="evidence" value="ECO:0007669"/>
    <property type="project" value="TreeGrafter"/>
</dbReference>
<evidence type="ECO:0000313" key="4">
    <source>
        <dbReference type="Proteomes" id="UP000473648"/>
    </source>
</evidence>
<feature type="domain" description="CoA-binding" evidence="2">
    <location>
        <begin position="190"/>
        <end position="270"/>
    </location>
</feature>
<evidence type="ECO:0000259" key="1">
    <source>
        <dbReference type="Pfam" id="PF00549"/>
    </source>
</evidence>
<organism evidence="3 4">
    <name type="scientific">Candidatus Pseudoramibacter fermentans</name>
    <dbReference type="NCBI Taxonomy" id="2594427"/>
    <lineage>
        <taxon>Bacteria</taxon>
        <taxon>Bacillati</taxon>
        <taxon>Bacillota</taxon>
        <taxon>Clostridia</taxon>
        <taxon>Eubacteriales</taxon>
        <taxon>Eubacteriaceae</taxon>
        <taxon>Pseudoramibacter</taxon>
    </lineage>
</organism>
<dbReference type="InterPro" id="IPR009499">
    <property type="entry name" value="AllG-like"/>
</dbReference>
<evidence type="ECO:0000313" key="3">
    <source>
        <dbReference type="EMBL" id="MQM72122.1"/>
    </source>
</evidence>
<dbReference type="GO" id="GO:0005829">
    <property type="term" value="C:cytosol"/>
    <property type="evidence" value="ECO:0007669"/>
    <property type="project" value="TreeGrafter"/>
</dbReference>
<dbReference type="InterPro" id="IPR024033">
    <property type="entry name" value="OXTCase_su_AllG_h-dom"/>
</dbReference>
<dbReference type="GO" id="GO:0009361">
    <property type="term" value="C:succinate-CoA ligase complex (ADP-forming)"/>
    <property type="evidence" value="ECO:0007669"/>
    <property type="project" value="TreeGrafter"/>
</dbReference>
<evidence type="ECO:0000259" key="2">
    <source>
        <dbReference type="Pfam" id="PF02629"/>
    </source>
</evidence>
<comment type="caution">
    <text evidence="3">The sequence shown here is derived from an EMBL/GenBank/DDBJ whole genome shotgun (WGS) entry which is preliminary data.</text>
</comment>
<dbReference type="Pfam" id="PF02629">
    <property type="entry name" value="CoA_binding"/>
    <property type="match status" value="1"/>
</dbReference>
<dbReference type="Pfam" id="PF00549">
    <property type="entry name" value="Ligase_CoA"/>
    <property type="match status" value="1"/>
</dbReference>
<dbReference type="PANTHER" id="PTHR11117:SF24">
    <property type="entry name" value="PROTEIN FDRA"/>
    <property type="match status" value="1"/>
</dbReference>
<dbReference type="GO" id="GO:0004776">
    <property type="term" value="F:succinate-CoA ligase (GDP-forming) activity"/>
    <property type="evidence" value="ECO:0007669"/>
    <property type="project" value="TreeGrafter"/>
</dbReference>
<dbReference type="SUPFAM" id="SSF52210">
    <property type="entry name" value="Succinyl-CoA synthetase domains"/>
    <property type="match status" value="2"/>
</dbReference>
<proteinExistence type="predicted"/>
<dbReference type="InterPro" id="IPR016102">
    <property type="entry name" value="Succinyl-CoA_synth-like"/>
</dbReference>
<reference evidence="3" key="1">
    <citation type="journal article" date="2020" name="Appl. Environ. Microbiol.">
        <title>Medium-Chain Fatty Acid Synthesis by 'Candidatus Weimeria bifida' gen. nov., sp. nov., and 'Candidatus Pseudoramibacter fermentans' sp. nov.</title>
        <authorList>
            <person name="Scarborough M.J."/>
            <person name="Myers K.S."/>
            <person name="Donohue T.J."/>
            <person name="Noguera D.R."/>
        </authorList>
    </citation>
    <scope>NUCLEOTIDE SEQUENCE</scope>
    <source>
        <strain evidence="3">EUB1.1</strain>
    </source>
</reference>
<dbReference type="NCBIfam" id="NF004760">
    <property type="entry name" value="PRK06091.1"/>
    <property type="match status" value="1"/>
</dbReference>
<sequence length="1004" mass="107572">MLKTLVEKGSYHDSVMLMLLTNELSKLDGVKKVQVMMATPANKDIFARAGLQTAELDDATANDMVIVADIEDDALLDQMKTLAEAFFEDQSTDSGKAEDQSVHSWEGAMQKLPDANLAVISIPGAYAALEGDRALDEGLNVFMFSDNVTLEQETALKQKAHAKGLCVMGPDCGTGIIDGVPIAFTNSVAKGSIGIIGASGTGIQELTCIIDRLGEGVTNAIGTGGRDLSEAVGGITVMDMIDAMEQDDAVKVMIVLSKPPAKAVREQIENRLSVCKKPVITLFLGEKPEQNEENFYHCYTLDEAARLAVALVRGEDVADGSVPVAVGDVFDAADHKTIKAYYSGGTLANEAAMLIKDALDLKIPPEKAEGFMLQHDGHVVVDLGDDVYTQGHPHPMIDPAKRIECMEEALDDPTTGVILFDVMLGYGSHADMAGALIPTIKNLQAKAEAAGRKIVFVSTVCGTRRDFQDYDDTVKKLKDAGVVVCETNKLACQAAIHAIGLDFDEPAKPTVPRRQSDAKAGTPSDKLTAMLKSKPKVINIGLKSFADVCADFGCETVQFDWAPPAGGDLEMISVLNFLRSYAAGGETVDDMNQKVIAKVVAAQPVLKDNVPAMTVIPELNTDQKTILHAGPPITYDKMPPTVQGSCIGGVLFEEWADNEEDARKLLESGEIRFIPCHHVNAVGPMGGITTAHMPVWVVENEADGNRAYCTMNEGIGKVLRFGAYSQEVIDRLRWMRDVLGPTLSRALKTKENGLAVNPMIAKAIAMGDEFHQRNIAASLVFLKEVAPAITALDMDEKDKVDVIQFLSDTDQFFLNIMMATGKAIMDGARKVQEGTVVTAMCRNGVDFGIRIAGMGDTWFTGPVNTPQGLYFTGYDGEDACPDIGDSAITETVGVGGMAMIAAPAVTRFVGAGGYEDALRTSNTMAEITIAHNPNYIIPTWNFKGACLGLDARLVVEKDITPVINTGIAHKIPGYGQIGAGTVHPPIECFKKAILAYAKKLGYEG</sequence>
<dbReference type="Gene3D" id="1.10.10.660">
    <property type="entry name" value="conserved protein of unknown function from Enterococcus faecalis V583"/>
    <property type="match status" value="1"/>
</dbReference>
<dbReference type="Pfam" id="PF06545">
    <property type="entry name" value="AllG"/>
    <property type="match status" value="1"/>
</dbReference>
<dbReference type="AlphaFoldDB" id="A0A6L5GPZ4"/>
<dbReference type="InterPro" id="IPR003781">
    <property type="entry name" value="CoA-bd"/>
</dbReference>
<dbReference type="EMBL" id="VOGB01000003">
    <property type="protein sequence ID" value="MQM72122.1"/>
    <property type="molecule type" value="Genomic_DNA"/>
</dbReference>
<dbReference type="Gene3D" id="3.90.1710.10">
    <property type="entry name" value="Enterococcus faecalis V583 domain"/>
    <property type="match status" value="1"/>
</dbReference>
<dbReference type="Proteomes" id="UP000473648">
    <property type="component" value="Unassembled WGS sequence"/>
</dbReference>